<feature type="zinc finger region" description="C3H1-type" evidence="1">
    <location>
        <begin position="98"/>
        <end position="123"/>
    </location>
</feature>
<dbReference type="Gene3D" id="4.10.1000.10">
    <property type="entry name" value="Zinc finger, CCCH-type"/>
    <property type="match status" value="1"/>
</dbReference>
<dbReference type="AlphaFoldDB" id="A0A9P4PG58"/>
<feature type="domain" description="C3H1-type" evidence="4">
    <location>
        <begin position="98"/>
        <end position="123"/>
    </location>
</feature>
<reference evidence="5" key="1">
    <citation type="journal article" date="2020" name="Stud. Mycol.">
        <title>101 Dothideomycetes genomes: a test case for predicting lifestyles and emergence of pathogens.</title>
        <authorList>
            <person name="Haridas S."/>
            <person name="Albert R."/>
            <person name="Binder M."/>
            <person name="Bloem J."/>
            <person name="Labutti K."/>
            <person name="Salamov A."/>
            <person name="Andreopoulos B."/>
            <person name="Baker S."/>
            <person name="Barry K."/>
            <person name="Bills G."/>
            <person name="Bluhm B."/>
            <person name="Cannon C."/>
            <person name="Castanera R."/>
            <person name="Culley D."/>
            <person name="Daum C."/>
            <person name="Ezra D."/>
            <person name="Gonzalez J."/>
            <person name="Henrissat B."/>
            <person name="Kuo A."/>
            <person name="Liang C."/>
            <person name="Lipzen A."/>
            <person name="Lutzoni F."/>
            <person name="Magnuson J."/>
            <person name="Mondo S."/>
            <person name="Nolan M."/>
            <person name="Ohm R."/>
            <person name="Pangilinan J."/>
            <person name="Park H.-J."/>
            <person name="Ramirez L."/>
            <person name="Alfaro M."/>
            <person name="Sun H."/>
            <person name="Tritt A."/>
            <person name="Yoshinaga Y."/>
            <person name="Zwiers L.-H."/>
            <person name="Turgeon B."/>
            <person name="Goodwin S."/>
            <person name="Spatafora J."/>
            <person name="Crous P."/>
            <person name="Grigoriev I."/>
        </authorList>
    </citation>
    <scope>NUCLEOTIDE SEQUENCE</scope>
    <source>
        <strain evidence="5">CBS 690.94</strain>
    </source>
</reference>
<keyword evidence="1" id="KW-0862">Zinc</keyword>
<gene>
    <name evidence="5" type="ORF">P171DRAFT_487778</name>
</gene>
<evidence type="ECO:0000256" key="2">
    <source>
        <dbReference type="SAM" id="Coils"/>
    </source>
</evidence>
<dbReference type="Proteomes" id="UP000799764">
    <property type="component" value="Unassembled WGS sequence"/>
</dbReference>
<dbReference type="PROSITE" id="PS50103">
    <property type="entry name" value="ZF_C3H1"/>
    <property type="match status" value="1"/>
</dbReference>
<evidence type="ECO:0000313" key="6">
    <source>
        <dbReference type="Proteomes" id="UP000799764"/>
    </source>
</evidence>
<feature type="region of interest" description="Disordered" evidence="3">
    <location>
        <begin position="1"/>
        <end position="80"/>
    </location>
</feature>
<keyword evidence="1" id="KW-0479">Metal-binding</keyword>
<evidence type="ECO:0000259" key="4">
    <source>
        <dbReference type="PROSITE" id="PS50103"/>
    </source>
</evidence>
<organism evidence="5 6">
    <name type="scientific">Karstenula rhodostoma CBS 690.94</name>
    <dbReference type="NCBI Taxonomy" id="1392251"/>
    <lineage>
        <taxon>Eukaryota</taxon>
        <taxon>Fungi</taxon>
        <taxon>Dikarya</taxon>
        <taxon>Ascomycota</taxon>
        <taxon>Pezizomycotina</taxon>
        <taxon>Dothideomycetes</taxon>
        <taxon>Pleosporomycetidae</taxon>
        <taxon>Pleosporales</taxon>
        <taxon>Massarineae</taxon>
        <taxon>Didymosphaeriaceae</taxon>
        <taxon>Karstenula</taxon>
    </lineage>
</organism>
<feature type="coiled-coil region" evidence="2">
    <location>
        <begin position="127"/>
        <end position="156"/>
    </location>
</feature>
<evidence type="ECO:0000256" key="1">
    <source>
        <dbReference type="PROSITE-ProRule" id="PRU00723"/>
    </source>
</evidence>
<dbReference type="GO" id="GO:0008270">
    <property type="term" value="F:zinc ion binding"/>
    <property type="evidence" value="ECO:0007669"/>
    <property type="project" value="UniProtKB-KW"/>
</dbReference>
<comment type="caution">
    <text evidence="5">The sequence shown here is derived from an EMBL/GenBank/DDBJ whole genome shotgun (WGS) entry which is preliminary data.</text>
</comment>
<evidence type="ECO:0000313" key="5">
    <source>
        <dbReference type="EMBL" id="KAF2442548.1"/>
    </source>
</evidence>
<dbReference type="Pfam" id="PF14608">
    <property type="entry name" value="zf-CCCH_2"/>
    <property type="match status" value="2"/>
</dbReference>
<evidence type="ECO:0000256" key="3">
    <source>
        <dbReference type="SAM" id="MobiDB-lite"/>
    </source>
</evidence>
<sequence length="186" mass="20673">MSPPSAHTRSKGAEPENYPLKGKIGGKTSLGRPKKPFKDRTHKVTEAKIQKPTAGSRTTAKRPPAAKIEPVADTQSTAESEPVATSAHICECLGECKNEPTPVCRKFLQGKCTKKCKFAHPNDPALFERHMRLLEIEEEEKEKESAERDDTDADEKAIVVQENDGPRHACRYGSQCTNARCRFSHY</sequence>
<dbReference type="EMBL" id="MU001504">
    <property type="protein sequence ID" value="KAF2442548.1"/>
    <property type="molecule type" value="Genomic_DNA"/>
</dbReference>
<keyword evidence="2" id="KW-0175">Coiled coil</keyword>
<feature type="compositionally biased region" description="Basic and acidic residues" evidence="3">
    <location>
        <begin position="36"/>
        <end position="49"/>
    </location>
</feature>
<name>A0A9P4PG58_9PLEO</name>
<dbReference type="InterPro" id="IPR000571">
    <property type="entry name" value="Znf_CCCH"/>
</dbReference>
<accession>A0A9P4PG58</accession>
<proteinExistence type="predicted"/>
<keyword evidence="6" id="KW-1185">Reference proteome</keyword>
<keyword evidence="1" id="KW-0863">Zinc-finger</keyword>
<protein>
    <recommendedName>
        <fullName evidence="4">C3H1-type domain-containing protein</fullName>
    </recommendedName>
</protein>